<gene>
    <name evidence="2" type="ORF">DPMN_079530</name>
</gene>
<protein>
    <submittedName>
        <fullName evidence="2">Uncharacterized protein</fullName>
    </submittedName>
</protein>
<evidence type="ECO:0000313" key="2">
    <source>
        <dbReference type="EMBL" id="KAH3704474.1"/>
    </source>
</evidence>
<keyword evidence="3" id="KW-1185">Reference proteome</keyword>
<accession>A0A9D3YP74</accession>
<reference evidence="2" key="2">
    <citation type="submission" date="2020-11" db="EMBL/GenBank/DDBJ databases">
        <authorList>
            <person name="McCartney M.A."/>
            <person name="Auch B."/>
            <person name="Kono T."/>
            <person name="Mallez S."/>
            <person name="Becker A."/>
            <person name="Gohl D.M."/>
            <person name="Silverstein K.A.T."/>
            <person name="Koren S."/>
            <person name="Bechman K.B."/>
            <person name="Herman A."/>
            <person name="Abrahante J.E."/>
            <person name="Garbe J."/>
        </authorList>
    </citation>
    <scope>NUCLEOTIDE SEQUENCE</scope>
    <source>
        <strain evidence="2">Duluth1</strain>
        <tissue evidence="2">Whole animal</tissue>
    </source>
</reference>
<dbReference type="Proteomes" id="UP000828390">
    <property type="component" value="Unassembled WGS sequence"/>
</dbReference>
<proteinExistence type="predicted"/>
<comment type="caution">
    <text evidence="2">The sequence shown here is derived from an EMBL/GenBank/DDBJ whole genome shotgun (WGS) entry which is preliminary data.</text>
</comment>
<name>A0A9D3YP74_DREPO</name>
<organism evidence="2 3">
    <name type="scientific">Dreissena polymorpha</name>
    <name type="common">Zebra mussel</name>
    <name type="synonym">Mytilus polymorpha</name>
    <dbReference type="NCBI Taxonomy" id="45954"/>
    <lineage>
        <taxon>Eukaryota</taxon>
        <taxon>Metazoa</taxon>
        <taxon>Spiralia</taxon>
        <taxon>Lophotrochozoa</taxon>
        <taxon>Mollusca</taxon>
        <taxon>Bivalvia</taxon>
        <taxon>Autobranchia</taxon>
        <taxon>Heteroconchia</taxon>
        <taxon>Euheterodonta</taxon>
        <taxon>Imparidentia</taxon>
        <taxon>Neoheterodontei</taxon>
        <taxon>Myida</taxon>
        <taxon>Dreissenoidea</taxon>
        <taxon>Dreissenidae</taxon>
        <taxon>Dreissena</taxon>
    </lineage>
</organism>
<evidence type="ECO:0000313" key="3">
    <source>
        <dbReference type="Proteomes" id="UP000828390"/>
    </source>
</evidence>
<reference evidence="2" key="1">
    <citation type="journal article" date="2019" name="bioRxiv">
        <title>The Genome of the Zebra Mussel, Dreissena polymorpha: A Resource for Invasive Species Research.</title>
        <authorList>
            <person name="McCartney M.A."/>
            <person name="Auch B."/>
            <person name="Kono T."/>
            <person name="Mallez S."/>
            <person name="Zhang Y."/>
            <person name="Obille A."/>
            <person name="Becker A."/>
            <person name="Abrahante J.E."/>
            <person name="Garbe J."/>
            <person name="Badalamenti J.P."/>
            <person name="Herman A."/>
            <person name="Mangelson H."/>
            <person name="Liachko I."/>
            <person name="Sullivan S."/>
            <person name="Sone E.D."/>
            <person name="Koren S."/>
            <person name="Silverstein K.A.T."/>
            <person name="Beckman K.B."/>
            <person name="Gohl D.M."/>
        </authorList>
    </citation>
    <scope>NUCLEOTIDE SEQUENCE</scope>
    <source>
        <strain evidence="2">Duluth1</strain>
        <tissue evidence="2">Whole animal</tissue>
    </source>
</reference>
<dbReference type="EMBL" id="JAIWYP010000015">
    <property type="protein sequence ID" value="KAH3704474.1"/>
    <property type="molecule type" value="Genomic_DNA"/>
</dbReference>
<feature type="region of interest" description="Disordered" evidence="1">
    <location>
        <begin position="84"/>
        <end position="114"/>
    </location>
</feature>
<dbReference type="AlphaFoldDB" id="A0A9D3YP74"/>
<evidence type="ECO:0000256" key="1">
    <source>
        <dbReference type="SAM" id="MobiDB-lite"/>
    </source>
</evidence>
<sequence length="169" mass="18748">MQDNATLYVVNKTTGIHTDQVENKPDMVTDFQSTKVPVEMSERTVTTNRLNSMQDTPREVQVAQEEGYASIGGSECQYAVVNKPKKQSTLQVNQDPPVENKPMEMQSNPEKPSGVGEVIYVDLDKEALKAKPSNSRPAGSFERPKTPTEYVGIDFARTVALQDANKLEE</sequence>